<gene>
    <name evidence="2" type="ORF">PECM_001685</name>
</gene>
<keyword evidence="3" id="KW-1185">Reference proteome</keyword>
<evidence type="ECO:0000256" key="1">
    <source>
        <dbReference type="SAM" id="SignalP"/>
    </source>
</evidence>
<dbReference type="AlphaFoldDB" id="A0A8J8VWW1"/>
<organism evidence="2 3">
    <name type="scientific">Penicillium ucsense</name>
    <dbReference type="NCBI Taxonomy" id="2839758"/>
    <lineage>
        <taxon>Eukaryota</taxon>
        <taxon>Fungi</taxon>
        <taxon>Dikarya</taxon>
        <taxon>Ascomycota</taxon>
        <taxon>Pezizomycotina</taxon>
        <taxon>Eurotiomycetes</taxon>
        <taxon>Eurotiomycetidae</taxon>
        <taxon>Eurotiales</taxon>
        <taxon>Aspergillaceae</taxon>
        <taxon>Penicillium</taxon>
    </lineage>
</organism>
<protein>
    <recommendedName>
        <fullName evidence="4">Extracellular thaumatin domain protein</fullName>
    </recommendedName>
</protein>
<name>A0A8J8VWW1_9EURO</name>
<comment type="caution">
    <text evidence="2">The sequence shown here is derived from an EMBL/GenBank/DDBJ whole genome shotgun (WGS) entry which is preliminary data.</text>
</comment>
<evidence type="ECO:0008006" key="4">
    <source>
        <dbReference type="Google" id="ProtNLM"/>
    </source>
</evidence>
<dbReference type="Pfam" id="PF04681">
    <property type="entry name" value="Bys1"/>
    <property type="match status" value="1"/>
</dbReference>
<accession>A0A8J8VWW1</accession>
<reference evidence="2" key="1">
    <citation type="journal article" date="2020" name="Front. Microbiol.">
        <title>Gene regulatory networks of Penicillium echinulatum 2HH and Penicillium oxalicum 114-2 inferred by a computational biology approach.</title>
        <authorList>
            <person name="Lenz A.R."/>
            <person name="Galan-Vasquez E."/>
            <person name="Balbinot E."/>
            <person name="De Abreu F.P."/>
            <person name="De Oliveira N.S."/>
            <person name="Da Rosa L.O."/>
            <person name="De Avila E Silva S."/>
            <person name="Camassola M."/>
            <person name="Dillon A.J.P."/>
            <person name="Perez-Rueda E."/>
        </authorList>
    </citation>
    <scope>NUCLEOTIDE SEQUENCE</scope>
    <source>
        <strain evidence="2">S1M29</strain>
    </source>
</reference>
<proteinExistence type="predicted"/>
<dbReference type="PANTHER" id="PTHR36195:SF7">
    <property type="entry name" value="SECRETED THAUMATIN-LIKE PROTEIN CETA"/>
    <property type="match status" value="1"/>
</dbReference>
<evidence type="ECO:0000313" key="2">
    <source>
        <dbReference type="EMBL" id="KAF7713038.1"/>
    </source>
</evidence>
<sequence length="180" mass="18833">MMFTKTFGFAAAFAALASALPNNLANMVRRDNTAAGGSVLITNNLSVDVYAWSVTDVSGPMITLPANGGVYTEAWQTNPNGGGVSIKLSTDPNQQDVLQFEYTQAVDTIFWDLSCINMGSSSQFTKYGFAVLPTDSTSSCPSAICAAGDSACSDAYLIPTDNYATHGCPINTGLSLTIGQ</sequence>
<dbReference type="EMBL" id="WIWV01000136">
    <property type="protein sequence ID" value="KAF7713038.1"/>
    <property type="molecule type" value="Genomic_DNA"/>
</dbReference>
<dbReference type="OrthoDB" id="5144514at2759"/>
<dbReference type="InterPro" id="IPR006771">
    <property type="entry name" value="CetA-like"/>
</dbReference>
<dbReference type="Proteomes" id="UP000631181">
    <property type="component" value="Unassembled WGS sequence"/>
</dbReference>
<evidence type="ECO:0000313" key="3">
    <source>
        <dbReference type="Proteomes" id="UP000631181"/>
    </source>
</evidence>
<keyword evidence="1" id="KW-0732">Signal</keyword>
<dbReference type="PANTHER" id="PTHR36195">
    <property type="entry name" value="DOMAIN PROTEIN, PUTATIVE (AFU_ORTHOLOGUE AFUA_5G01990)-RELATED-RELATED"/>
    <property type="match status" value="1"/>
</dbReference>
<feature type="chain" id="PRO_5035233887" description="Extracellular thaumatin domain protein" evidence="1">
    <location>
        <begin position="20"/>
        <end position="180"/>
    </location>
</feature>
<feature type="signal peptide" evidence="1">
    <location>
        <begin position="1"/>
        <end position="19"/>
    </location>
</feature>